<reference evidence="1" key="1">
    <citation type="submission" date="2021-05" db="EMBL/GenBank/DDBJ databases">
        <authorList>
            <person name="Pietrasiak N."/>
            <person name="Ward R."/>
            <person name="Stajich J.E."/>
            <person name="Kurbessoian T."/>
        </authorList>
    </citation>
    <scope>NUCLEOTIDE SEQUENCE</scope>
    <source>
        <strain evidence="1">HA4357-MV3</strain>
    </source>
</reference>
<dbReference type="Proteomes" id="UP000813215">
    <property type="component" value="Unassembled WGS sequence"/>
</dbReference>
<reference evidence="1" key="2">
    <citation type="journal article" date="2022" name="Microbiol. Resour. Announc.">
        <title>Metagenome Sequencing to Explore Phylogenomics of Terrestrial Cyanobacteria.</title>
        <authorList>
            <person name="Ward R.D."/>
            <person name="Stajich J.E."/>
            <person name="Johansen J.R."/>
            <person name="Huntemann M."/>
            <person name="Clum A."/>
            <person name="Foster B."/>
            <person name="Foster B."/>
            <person name="Roux S."/>
            <person name="Palaniappan K."/>
            <person name="Varghese N."/>
            <person name="Mukherjee S."/>
            <person name="Reddy T.B.K."/>
            <person name="Daum C."/>
            <person name="Copeland A."/>
            <person name="Chen I.A."/>
            <person name="Ivanova N.N."/>
            <person name="Kyrpides N.C."/>
            <person name="Shapiro N."/>
            <person name="Eloe-Fadrosh E.A."/>
            <person name="Pietrasiak N."/>
        </authorList>
    </citation>
    <scope>NUCLEOTIDE SEQUENCE</scope>
    <source>
        <strain evidence="1">HA4357-MV3</strain>
    </source>
</reference>
<evidence type="ECO:0000313" key="1">
    <source>
        <dbReference type="EMBL" id="MBW4434819.1"/>
    </source>
</evidence>
<protein>
    <submittedName>
        <fullName evidence="1">Uncharacterized protein</fullName>
    </submittedName>
</protein>
<organism evidence="1 2">
    <name type="scientific">Pelatocladus maniniholoensis HA4357-MV3</name>
    <dbReference type="NCBI Taxonomy" id="1117104"/>
    <lineage>
        <taxon>Bacteria</taxon>
        <taxon>Bacillati</taxon>
        <taxon>Cyanobacteriota</taxon>
        <taxon>Cyanophyceae</taxon>
        <taxon>Nostocales</taxon>
        <taxon>Nostocaceae</taxon>
        <taxon>Pelatocladus</taxon>
    </lineage>
</organism>
<accession>A0A9E3LVX8</accession>
<sequence length="93" mass="11059">MYFGGEIKDIEIYRNQQRPGFDEQYHKVRFILQSNGIEPVQVDIWVHPNYPENNLVKVAKTFLHRRLLDLVELASEDIYQPQEVDAIWQTVKS</sequence>
<name>A0A9E3LVX8_9NOST</name>
<proteinExistence type="predicted"/>
<gene>
    <name evidence="1" type="ORF">KME28_24675</name>
</gene>
<evidence type="ECO:0000313" key="2">
    <source>
        <dbReference type="Proteomes" id="UP000813215"/>
    </source>
</evidence>
<dbReference type="EMBL" id="JAHHHW010000143">
    <property type="protein sequence ID" value="MBW4434819.1"/>
    <property type="molecule type" value="Genomic_DNA"/>
</dbReference>
<dbReference type="AlphaFoldDB" id="A0A9E3LVX8"/>
<comment type="caution">
    <text evidence="1">The sequence shown here is derived from an EMBL/GenBank/DDBJ whole genome shotgun (WGS) entry which is preliminary data.</text>
</comment>